<feature type="domain" description="Glycosyl transferase family 3 N-terminal" evidence="11">
    <location>
        <begin position="3"/>
        <end position="67"/>
    </location>
</feature>
<dbReference type="OrthoDB" id="9806430at2"/>
<dbReference type="FunFam" id="3.40.1030.10:FF:000002">
    <property type="entry name" value="Anthranilate phosphoribosyltransferase"/>
    <property type="match status" value="1"/>
</dbReference>
<dbReference type="Gene3D" id="1.20.970.10">
    <property type="entry name" value="Transferase, Pyrimidine Nucleoside Phosphorylase, Chain C"/>
    <property type="match status" value="1"/>
</dbReference>
<dbReference type="InterPro" id="IPR036320">
    <property type="entry name" value="Glycosyl_Trfase_fam3_N_dom_sf"/>
</dbReference>
<comment type="similarity">
    <text evidence="8">In the C-terminal section; belongs to the anthranilate phosphoribosyltransferase family.</text>
</comment>
<dbReference type="InterPro" id="IPR000312">
    <property type="entry name" value="Glycosyl_Trfase_fam3"/>
</dbReference>
<sequence length="340" mass="36342">MIKEAIIKLVNKGDLTYDEAKQVMLEIMKGETTATQNAAFLAALSTKSTKAETIDEISGCAEAMRSLATPVPHPGMEVMEIVGTGGDGAHSFNISTTSAFVVAAAGVKVAKHGNRAASSLCGTADCLEALGININQPPEKALEMLEKTNFCFLFAQKYHAAMRFVGPIRKELGFRTVFNILGPLTNPAKPEYFLLGVYDEYLVEPLAKVLASLGVKRAAVVYGQARLDEISPVGSTTICELRDGYYRTTVIRPEDFGMTSGNKEELVGGVPELNAQITRDILSGKTKGTRRNAVLLNAGTALFTAGRAETIADGIQLAARMIDSGKAMETLEKCIAVSNQ</sequence>
<comment type="subunit">
    <text evidence="9">Homodimer.</text>
</comment>
<keyword evidence="3 9" id="KW-0328">Glycosyltransferase</keyword>
<dbReference type="PANTHER" id="PTHR43285">
    <property type="entry name" value="ANTHRANILATE PHOSPHORIBOSYLTRANSFERASE"/>
    <property type="match status" value="1"/>
</dbReference>
<feature type="binding site" evidence="9">
    <location>
        <position position="229"/>
    </location>
    <ligand>
        <name>Mg(2+)</name>
        <dbReference type="ChEBI" id="CHEBI:18420"/>
        <label>2</label>
    </ligand>
</feature>
<dbReference type="GO" id="GO:0000287">
    <property type="term" value="F:magnesium ion binding"/>
    <property type="evidence" value="ECO:0007669"/>
    <property type="project" value="UniProtKB-UniRule"/>
</dbReference>
<evidence type="ECO:0000256" key="3">
    <source>
        <dbReference type="ARBA" id="ARBA00022676"/>
    </source>
</evidence>
<evidence type="ECO:0000313" key="13">
    <source>
        <dbReference type="Proteomes" id="UP000199689"/>
    </source>
</evidence>
<reference evidence="12 13" key="1">
    <citation type="submission" date="2016-10" db="EMBL/GenBank/DDBJ databases">
        <authorList>
            <person name="de Groot N.N."/>
        </authorList>
    </citation>
    <scope>NUCLEOTIDE SEQUENCE [LARGE SCALE GENOMIC DNA]</scope>
    <source>
        <strain evidence="12 13">DSM 15230</strain>
    </source>
</reference>
<feature type="binding site" evidence="9">
    <location>
        <begin position="111"/>
        <end position="119"/>
    </location>
    <ligand>
        <name>5-phospho-alpha-D-ribose 1-diphosphate</name>
        <dbReference type="ChEBI" id="CHEBI:58017"/>
    </ligand>
</feature>
<dbReference type="GO" id="GO:0004048">
    <property type="term" value="F:anthranilate phosphoribosyltransferase activity"/>
    <property type="evidence" value="ECO:0007669"/>
    <property type="project" value="UniProtKB-UniRule"/>
</dbReference>
<dbReference type="GO" id="GO:0005829">
    <property type="term" value="C:cytosol"/>
    <property type="evidence" value="ECO:0007669"/>
    <property type="project" value="TreeGrafter"/>
</dbReference>
<dbReference type="Pfam" id="PF00591">
    <property type="entry name" value="Glycos_transf_3"/>
    <property type="match status" value="1"/>
</dbReference>
<evidence type="ECO:0000256" key="7">
    <source>
        <dbReference type="ARBA" id="ARBA00052328"/>
    </source>
</evidence>
<evidence type="ECO:0000256" key="8">
    <source>
        <dbReference type="ARBA" id="ARBA00061188"/>
    </source>
</evidence>
<evidence type="ECO:0000313" key="12">
    <source>
        <dbReference type="EMBL" id="SDA39501.1"/>
    </source>
</evidence>
<feature type="binding site" evidence="9">
    <location>
        <begin position="93"/>
        <end position="96"/>
    </location>
    <ligand>
        <name>5-phospho-alpha-D-ribose 1-diphosphate</name>
        <dbReference type="ChEBI" id="CHEBI:58017"/>
    </ligand>
</feature>
<feature type="binding site" evidence="9">
    <location>
        <position position="123"/>
    </location>
    <ligand>
        <name>5-phospho-alpha-D-ribose 1-diphosphate</name>
        <dbReference type="ChEBI" id="CHEBI:58017"/>
    </ligand>
</feature>
<dbReference type="GO" id="GO:0000162">
    <property type="term" value="P:L-tryptophan biosynthetic process"/>
    <property type="evidence" value="ECO:0007669"/>
    <property type="project" value="UniProtKB-UniRule"/>
</dbReference>
<comment type="pathway">
    <text evidence="1 9">Amino-acid biosynthesis; L-tryptophan biosynthesis; L-tryptophan from chorismate: step 2/5.</text>
</comment>
<comment type="catalytic activity">
    <reaction evidence="7 9">
        <text>N-(5-phospho-beta-D-ribosyl)anthranilate + diphosphate = 5-phospho-alpha-D-ribose 1-diphosphate + anthranilate</text>
        <dbReference type="Rhea" id="RHEA:11768"/>
        <dbReference type="ChEBI" id="CHEBI:16567"/>
        <dbReference type="ChEBI" id="CHEBI:18277"/>
        <dbReference type="ChEBI" id="CHEBI:33019"/>
        <dbReference type="ChEBI" id="CHEBI:58017"/>
        <dbReference type="EC" id="2.4.2.18"/>
    </reaction>
</comment>
<name>A0A1G5V0S9_9FIRM</name>
<dbReference type="Gene3D" id="3.40.1030.10">
    <property type="entry name" value="Nucleoside phosphorylase/phosphoribosyltransferase catalytic domain"/>
    <property type="match status" value="1"/>
</dbReference>
<comment type="similarity">
    <text evidence="9">Belongs to the anthranilate phosphoribosyltransferase family.</text>
</comment>
<comment type="caution">
    <text evidence="9">Lacks conserved residue(s) required for the propagation of feature annotation.</text>
</comment>
<gene>
    <name evidence="9" type="primary">trpD</name>
    <name evidence="12" type="ORF">SAMN02910343_00281</name>
</gene>
<evidence type="ECO:0000259" key="10">
    <source>
        <dbReference type="Pfam" id="PF00591"/>
    </source>
</evidence>
<dbReference type="STRING" id="209880.SAMN02910343_00281"/>
<keyword evidence="2 9" id="KW-0028">Amino-acid biosynthesis</keyword>
<feature type="binding site" evidence="9">
    <location>
        <position position="229"/>
    </location>
    <ligand>
        <name>Mg(2+)</name>
        <dbReference type="ChEBI" id="CHEBI:18420"/>
        <label>1</label>
    </ligand>
</feature>
<feature type="binding site" evidence="9">
    <location>
        <position position="83"/>
    </location>
    <ligand>
        <name>anthranilate</name>
        <dbReference type="ChEBI" id="CHEBI:16567"/>
        <label>1</label>
    </ligand>
</feature>
<feature type="binding site" evidence="9">
    <location>
        <position position="95"/>
    </location>
    <ligand>
        <name>Mg(2+)</name>
        <dbReference type="ChEBI" id="CHEBI:18420"/>
        <label>1</label>
    </ligand>
</feature>
<keyword evidence="9" id="KW-0460">Magnesium</keyword>
<dbReference type="SUPFAM" id="SSF52418">
    <property type="entry name" value="Nucleoside phosphorylase/phosphoribosyltransferase catalytic domain"/>
    <property type="match status" value="1"/>
</dbReference>
<feature type="domain" description="Glycosyl transferase family 3" evidence="10">
    <location>
        <begin position="77"/>
        <end position="328"/>
    </location>
</feature>
<dbReference type="InterPro" id="IPR035902">
    <property type="entry name" value="Nuc_phospho_transferase"/>
</dbReference>
<dbReference type="NCBIfam" id="TIGR01245">
    <property type="entry name" value="trpD"/>
    <property type="match status" value="1"/>
</dbReference>
<dbReference type="EC" id="2.4.2.18" evidence="9"/>
<feature type="binding site" evidence="9">
    <location>
        <begin position="86"/>
        <end position="87"/>
    </location>
    <ligand>
        <name>5-phospho-alpha-D-ribose 1-diphosphate</name>
        <dbReference type="ChEBI" id="CHEBI:58017"/>
    </ligand>
</feature>
<comment type="cofactor">
    <cofactor evidence="9">
        <name>Mg(2+)</name>
        <dbReference type="ChEBI" id="CHEBI:18420"/>
    </cofactor>
    <text evidence="9">Binds 2 magnesium ions per monomer.</text>
</comment>
<protein>
    <recommendedName>
        <fullName evidence="9">Anthranilate phosphoribosyltransferase</fullName>
        <ecNumber evidence="9">2.4.2.18</ecNumber>
    </recommendedName>
</protein>
<dbReference type="InterPro" id="IPR005940">
    <property type="entry name" value="Anthranilate_Pribosyl_Tfrase"/>
</dbReference>
<evidence type="ECO:0000259" key="11">
    <source>
        <dbReference type="Pfam" id="PF02885"/>
    </source>
</evidence>
<keyword evidence="13" id="KW-1185">Reference proteome</keyword>
<organism evidence="12 13">
    <name type="scientific">Allisonella histaminiformans</name>
    <dbReference type="NCBI Taxonomy" id="209880"/>
    <lineage>
        <taxon>Bacteria</taxon>
        <taxon>Bacillati</taxon>
        <taxon>Bacillota</taxon>
        <taxon>Negativicutes</taxon>
        <taxon>Veillonellales</taxon>
        <taxon>Veillonellaceae</taxon>
        <taxon>Allisonella</taxon>
    </lineage>
</organism>
<evidence type="ECO:0000256" key="2">
    <source>
        <dbReference type="ARBA" id="ARBA00022605"/>
    </source>
</evidence>
<comment type="function">
    <text evidence="9">Catalyzes the transfer of the phosphoribosyl group of 5-phosphorylribose-1-pyrophosphate (PRPP) to anthranilate to yield N-(5'-phosphoribosyl)-anthranilate (PRA).</text>
</comment>
<proteinExistence type="inferred from homology"/>
<dbReference type="RefSeq" id="WP_091363055.1">
    <property type="nucleotide sequence ID" value="NZ_FMXA01000004.1"/>
</dbReference>
<feature type="binding site" evidence="9">
    <location>
        <position position="91"/>
    </location>
    <ligand>
        <name>5-phospho-alpha-D-ribose 1-diphosphate</name>
        <dbReference type="ChEBI" id="CHEBI:58017"/>
    </ligand>
</feature>
<evidence type="ECO:0000256" key="6">
    <source>
        <dbReference type="ARBA" id="ARBA00023141"/>
    </source>
</evidence>
<dbReference type="PANTHER" id="PTHR43285:SF2">
    <property type="entry name" value="ANTHRANILATE PHOSPHORIBOSYLTRANSFERASE"/>
    <property type="match status" value="1"/>
</dbReference>
<feature type="binding site" evidence="9">
    <location>
        <position position="228"/>
    </location>
    <ligand>
        <name>Mg(2+)</name>
        <dbReference type="ChEBI" id="CHEBI:18420"/>
        <label>2</label>
    </ligand>
</feature>
<dbReference type="Proteomes" id="UP000199689">
    <property type="component" value="Unassembled WGS sequence"/>
</dbReference>
<dbReference type="InterPro" id="IPR017459">
    <property type="entry name" value="Glycosyl_Trfase_fam3_N_dom"/>
</dbReference>
<evidence type="ECO:0000256" key="9">
    <source>
        <dbReference type="HAMAP-Rule" id="MF_00211"/>
    </source>
</evidence>
<dbReference type="HAMAP" id="MF_00211">
    <property type="entry name" value="TrpD"/>
    <property type="match status" value="1"/>
</dbReference>
<feature type="binding site" evidence="9">
    <location>
        <position position="83"/>
    </location>
    <ligand>
        <name>5-phospho-alpha-D-ribose 1-diphosphate</name>
        <dbReference type="ChEBI" id="CHEBI:58017"/>
    </ligand>
</feature>
<dbReference type="GeneID" id="87755328"/>
<evidence type="ECO:0000256" key="1">
    <source>
        <dbReference type="ARBA" id="ARBA00004907"/>
    </source>
</evidence>
<keyword evidence="9" id="KW-0479">Metal-binding</keyword>
<evidence type="ECO:0000256" key="5">
    <source>
        <dbReference type="ARBA" id="ARBA00022822"/>
    </source>
</evidence>
<keyword evidence="6 9" id="KW-0057">Aromatic amino acid biosynthesis</keyword>
<keyword evidence="5 9" id="KW-0822">Tryptophan biosynthesis</keyword>
<dbReference type="UniPathway" id="UPA00035">
    <property type="reaction ID" value="UER00041"/>
</dbReference>
<feature type="binding site" evidence="9">
    <location>
        <position position="169"/>
    </location>
    <ligand>
        <name>anthranilate</name>
        <dbReference type="ChEBI" id="CHEBI:16567"/>
        <label>2</label>
    </ligand>
</feature>
<keyword evidence="4 9" id="KW-0808">Transferase</keyword>
<feature type="binding site" evidence="9">
    <location>
        <position position="114"/>
    </location>
    <ligand>
        <name>anthranilate</name>
        <dbReference type="ChEBI" id="CHEBI:16567"/>
        <label>1</label>
    </ligand>
</feature>
<dbReference type="Pfam" id="PF02885">
    <property type="entry name" value="Glycos_trans_3N"/>
    <property type="match status" value="1"/>
</dbReference>
<evidence type="ECO:0000256" key="4">
    <source>
        <dbReference type="ARBA" id="ARBA00022679"/>
    </source>
</evidence>
<dbReference type="EMBL" id="FMXA01000004">
    <property type="protein sequence ID" value="SDA39501.1"/>
    <property type="molecule type" value="Genomic_DNA"/>
</dbReference>
<accession>A0A1G5V0S9</accession>
<dbReference type="AlphaFoldDB" id="A0A1G5V0S9"/>
<dbReference type="SUPFAM" id="SSF47648">
    <property type="entry name" value="Nucleoside phosphorylase/phosphoribosyltransferase N-terminal domain"/>
    <property type="match status" value="1"/>
</dbReference>